<reference evidence="1 2" key="1">
    <citation type="submission" date="2019-02" db="EMBL/GenBank/DDBJ databases">
        <title>Bacterial novel species Mucilaginibacter sp. 17JY9-4 isolated from soil.</title>
        <authorList>
            <person name="Jung H.-Y."/>
        </authorList>
    </citation>
    <scope>NUCLEOTIDE SEQUENCE [LARGE SCALE GENOMIC DNA]</scope>
    <source>
        <strain evidence="1 2">17JY9-4</strain>
    </source>
</reference>
<evidence type="ECO:0000313" key="1">
    <source>
        <dbReference type="EMBL" id="RYU91956.1"/>
    </source>
</evidence>
<keyword evidence="2" id="KW-1185">Reference proteome</keyword>
<dbReference type="RefSeq" id="WP_129874685.1">
    <property type="nucleotide sequence ID" value="NZ_SEWG01000001.1"/>
</dbReference>
<comment type="caution">
    <text evidence="1">The sequence shown here is derived from an EMBL/GenBank/DDBJ whole genome shotgun (WGS) entry which is preliminary data.</text>
</comment>
<name>A0A4Q5LR24_9SPHI</name>
<gene>
    <name evidence="1" type="ORF">EWM62_00505</name>
</gene>
<evidence type="ECO:0000313" key="2">
    <source>
        <dbReference type="Proteomes" id="UP000293331"/>
    </source>
</evidence>
<sequence>MCTLLLLVSGWACKKETAPKTPYEISLQVWTDFKSSAHNNYTYNTYKLITRDNHFGSEKTKITVENGIVTKRDFGFYKADATTSSGISDVVTREWHEDATTLGSHTIEGAELITMDDIYAKAKIWLAMDANQNIIYFETKNGGIISNAGYQPKDCTGDCMVAISISSVAKL</sequence>
<protein>
    <submittedName>
        <fullName evidence="1">Uncharacterized protein</fullName>
    </submittedName>
</protein>
<dbReference type="Proteomes" id="UP000293331">
    <property type="component" value="Unassembled WGS sequence"/>
</dbReference>
<dbReference type="OrthoDB" id="666398at2"/>
<dbReference type="AlphaFoldDB" id="A0A4Q5LR24"/>
<dbReference type="EMBL" id="SEWG01000001">
    <property type="protein sequence ID" value="RYU91956.1"/>
    <property type="molecule type" value="Genomic_DNA"/>
</dbReference>
<accession>A0A4Q5LR24</accession>
<proteinExistence type="predicted"/>
<organism evidence="1 2">
    <name type="scientific">Mucilaginibacter terrigena</name>
    <dbReference type="NCBI Taxonomy" id="2492395"/>
    <lineage>
        <taxon>Bacteria</taxon>
        <taxon>Pseudomonadati</taxon>
        <taxon>Bacteroidota</taxon>
        <taxon>Sphingobacteriia</taxon>
        <taxon>Sphingobacteriales</taxon>
        <taxon>Sphingobacteriaceae</taxon>
        <taxon>Mucilaginibacter</taxon>
    </lineage>
</organism>